<evidence type="ECO:0000313" key="1">
    <source>
        <dbReference type="EMBL" id="GMG99292.1"/>
    </source>
</evidence>
<comment type="caution">
    <text evidence="1">The sequence shown here is derived from an EMBL/GenBank/DDBJ whole genome shotgun (WGS) entry which is preliminary data.</text>
</comment>
<organism evidence="1 2">
    <name type="scientific">Nepenthes gracilis</name>
    <name type="common">Slender pitcher plant</name>
    <dbReference type="NCBI Taxonomy" id="150966"/>
    <lineage>
        <taxon>Eukaryota</taxon>
        <taxon>Viridiplantae</taxon>
        <taxon>Streptophyta</taxon>
        <taxon>Embryophyta</taxon>
        <taxon>Tracheophyta</taxon>
        <taxon>Spermatophyta</taxon>
        <taxon>Magnoliopsida</taxon>
        <taxon>eudicotyledons</taxon>
        <taxon>Gunneridae</taxon>
        <taxon>Pentapetalae</taxon>
        <taxon>Caryophyllales</taxon>
        <taxon>Nepenthaceae</taxon>
        <taxon>Nepenthes</taxon>
    </lineage>
</organism>
<dbReference type="Proteomes" id="UP001279734">
    <property type="component" value="Unassembled WGS sequence"/>
</dbReference>
<dbReference type="AlphaFoldDB" id="A0AAD3P4N1"/>
<reference evidence="1" key="1">
    <citation type="submission" date="2023-05" db="EMBL/GenBank/DDBJ databases">
        <title>Nepenthes gracilis genome sequencing.</title>
        <authorList>
            <person name="Fukushima K."/>
        </authorList>
    </citation>
    <scope>NUCLEOTIDE SEQUENCE</scope>
    <source>
        <strain evidence="1">SING2019-196</strain>
    </source>
</reference>
<protein>
    <submittedName>
        <fullName evidence="1">Uncharacterized protein</fullName>
    </submittedName>
</protein>
<name>A0AAD3P4N1_NEPGR</name>
<dbReference type="EMBL" id="BSYO01000001">
    <property type="protein sequence ID" value="GMG99292.1"/>
    <property type="molecule type" value="Genomic_DNA"/>
</dbReference>
<sequence>MFQLGGIYDPKTGPLAFRIEPRFEELYCRESHLFLLLCELMTHQSTPLCCVLLPLHALPIPQGLDLAPRVGYAMGDKLRTSRCLCATPFCKCRFQPLQGHCYLFFLKNMSLFSEVLSAFDSLLLGCCIFFQAYCQYLYEYLSQVRPIKVGLNQIKRVYHDNVKR</sequence>
<proteinExistence type="predicted"/>
<gene>
    <name evidence="1" type="ORF">Nepgr_001132</name>
</gene>
<evidence type="ECO:0000313" key="2">
    <source>
        <dbReference type="Proteomes" id="UP001279734"/>
    </source>
</evidence>
<keyword evidence="2" id="KW-1185">Reference proteome</keyword>
<accession>A0AAD3P4N1</accession>